<evidence type="ECO:0000259" key="7">
    <source>
        <dbReference type="SMART" id="SM00849"/>
    </source>
</evidence>
<evidence type="ECO:0000313" key="9">
    <source>
        <dbReference type="Proteomes" id="UP000006242"/>
    </source>
</evidence>
<keyword evidence="9" id="KW-1185">Reference proteome</keyword>
<protein>
    <submittedName>
        <fullName evidence="8">DNA uptake-competence protein</fullName>
    </submittedName>
</protein>
<dbReference type="PANTHER" id="PTHR30619:SF1">
    <property type="entry name" value="RECOMBINATION PROTEIN 2"/>
    <property type="match status" value="1"/>
</dbReference>
<feature type="transmembrane region" description="Helical" evidence="6">
    <location>
        <begin position="56"/>
        <end position="87"/>
    </location>
</feature>
<dbReference type="SUPFAM" id="SSF56281">
    <property type="entry name" value="Metallo-hydrolase/oxidoreductase"/>
    <property type="match status" value="1"/>
</dbReference>
<reference evidence="8 9" key="2">
    <citation type="journal article" date="2013" name="PLoS ONE">
        <title>INDIGO - INtegrated Data Warehouse of MIcrobial GenOmes with Examples from the Red Sea Extremophiles.</title>
        <authorList>
            <person name="Alam I."/>
            <person name="Antunes A."/>
            <person name="Kamau A.A."/>
            <person name="Ba Alawi W."/>
            <person name="Kalkatawi M."/>
            <person name="Stingl U."/>
            <person name="Bajic V.B."/>
        </authorList>
    </citation>
    <scope>NUCLEOTIDE SEQUENCE [LARGE SCALE GENOMIC DNA]</scope>
    <source>
        <strain evidence="8 9">E1L3A</strain>
    </source>
</reference>
<feature type="transmembrane region" description="Helical" evidence="6">
    <location>
        <begin position="253"/>
        <end position="276"/>
    </location>
</feature>
<dbReference type="Pfam" id="PF00753">
    <property type="entry name" value="Lactamase_B"/>
    <property type="match status" value="1"/>
</dbReference>
<feature type="transmembrane region" description="Helical" evidence="6">
    <location>
        <begin position="355"/>
        <end position="374"/>
    </location>
</feature>
<gene>
    <name evidence="8" type="primary">comA</name>
    <name evidence="8" type="ORF">SSPSH_003678</name>
</gene>
<feature type="transmembrane region" description="Helical" evidence="6">
    <location>
        <begin position="33"/>
        <end position="50"/>
    </location>
</feature>
<dbReference type="STRING" id="1033802.SSPSH_003678"/>
<feature type="transmembrane region" description="Helical" evidence="6">
    <location>
        <begin position="467"/>
        <end position="489"/>
    </location>
</feature>
<evidence type="ECO:0000313" key="8">
    <source>
        <dbReference type="EMBL" id="ERJ17520.1"/>
    </source>
</evidence>
<feature type="transmembrane region" description="Helical" evidence="6">
    <location>
        <begin position="381"/>
        <end position="401"/>
    </location>
</feature>
<dbReference type="InterPro" id="IPR004477">
    <property type="entry name" value="ComEC_N"/>
</dbReference>
<dbReference type="Proteomes" id="UP000006242">
    <property type="component" value="Unassembled WGS sequence"/>
</dbReference>
<dbReference type="Pfam" id="PF03772">
    <property type="entry name" value="Competence"/>
    <property type="match status" value="1"/>
</dbReference>
<feature type="transmembrane region" description="Helical" evidence="6">
    <location>
        <begin position="330"/>
        <end position="349"/>
    </location>
</feature>
<evidence type="ECO:0000256" key="6">
    <source>
        <dbReference type="SAM" id="Phobius"/>
    </source>
</evidence>
<evidence type="ECO:0000256" key="1">
    <source>
        <dbReference type="ARBA" id="ARBA00004651"/>
    </source>
</evidence>
<feature type="transmembrane region" description="Helical" evidence="6">
    <location>
        <begin position="413"/>
        <end position="435"/>
    </location>
</feature>
<dbReference type="AlphaFoldDB" id="U2EHG8"/>
<dbReference type="Gene3D" id="3.60.15.10">
    <property type="entry name" value="Ribonuclease Z/Hydroxyacylglutathione hydrolase-like"/>
    <property type="match status" value="1"/>
</dbReference>
<organism evidence="8 9">
    <name type="scientific">Salinisphaera shabanensis E1L3A</name>
    <dbReference type="NCBI Taxonomy" id="1033802"/>
    <lineage>
        <taxon>Bacteria</taxon>
        <taxon>Pseudomonadati</taxon>
        <taxon>Pseudomonadota</taxon>
        <taxon>Gammaproteobacteria</taxon>
        <taxon>Salinisphaerales</taxon>
        <taxon>Salinisphaeraceae</taxon>
        <taxon>Salinisphaera</taxon>
    </lineage>
</organism>
<dbReference type="EMBL" id="AFNV02000036">
    <property type="protein sequence ID" value="ERJ17520.1"/>
    <property type="molecule type" value="Genomic_DNA"/>
</dbReference>
<dbReference type="InterPro" id="IPR004797">
    <property type="entry name" value="Competence_ComEC/Rec2"/>
</dbReference>
<dbReference type="GO" id="GO:0030420">
    <property type="term" value="P:establishment of competence for transformation"/>
    <property type="evidence" value="ECO:0007669"/>
    <property type="project" value="InterPro"/>
</dbReference>
<dbReference type="PANTHER" id="PTHR30619">
    <property type="entry name" value="DNA INTERNALIZATION/COMPETENCE PROTEIN COMEC/REC2"/>
    <property type="match status" value="1"/>
</dbReference>
<keyword evidence="4 6" id="KW-1133">Transmembrane helix</keyword>
<dbReference type="NCBIfam" id="TIGR00361">
    <property type="entry name" value="ComEC_Rec2"/>
    <property type="match status" value="1"/>
</dbReference>
<reference evidence="8 9" key="1">
    <citation type="journal article" date="2011" name="J. Bacteriol.">
        <title>Genome sequence of Salinisphaera shabanensis, a gammaproteobacterium from the harsh, variable environment of the brine-seawater interface of the Shaban Deep in the Red Sea.</title>
        <authorList>
            <person name="Antunes A."/>
            <person name="Alam I."/>
            <person name="Bajic V.B."/>
            <person name="Stingl U."/>
        </authorList>
    </citation>
    <scope>NUCLEOTIDE SEQUENCE [LARGE SCALE GENOMIC DNA]</scope>
    <source>
        <strain evidence="8 9">E1L3A</strain>
    </source>
</reference>
<proteinExistence type="predicted"/>
<dbReference type="RefSeq" id="WP_021031936.1">
    <property type="nucleotide sequence ID" value="NZ_AFNV02000036.1"/>
</dbReference>
<dbReference type="eggNOG" id="COG2333">
    <property type="taxonomic scope" value="Bacteria"/>
</dbReference>
<dbReference type="InterPro" id="IPR001279">
    <property type="entry name" value="Metallo-B-lactamas"/>
</dbReference>
<dbReference type="InterPro" id="IPR052159">
    <property type="entry name" value="Competence_DNA_uptake"/>
</dbReference>
<keyword evidence="3 6" id="KW-0812">Transmembrane</keyword>
<evidence type="ECO:0000256" key="4">
    <source>
        <dbReference type="ARBA" id="ARBA00022989"/>
    </source>
</evidence>
<evidence type="ECO:0000256" key="5">
    <source>
        <dbReference type="ARBA" id="ARBA00023136"/>
    </source>
</evidence>
<dbReference type="Pfam" id="PF13567">
    <property type="entry name" value="DUF4131"/>
    <property type="match status" value="1"/>
</dbReference>
<name>U2EHG8_9GAMM</name>
<accession>U2EHG8</accession>
<evidence type="ECO:0000256" key="3">
    <source>
        <dbReference type="ARBA" id="ARBA00022692"/>
    </source>
</evidence>
<dbReference type="GO" id="GO:0005886">
    <property type="term" value="C:plasma membrane"/>
    <property type="evidence" value="ECO:0007669"/>
    <property type="project" value="UniProtKB-SubCell"/>
</dbReference>
<feature type="transmembrane region" description="Helical" evidence="6">
    <location>
        <begin position="442"/>
        <end position="461"/>
    </location>
</feature>
<dbReference type="InterPro" id="IPR035681">
    <property type="entry name" value="ComA-like_MBL"/>
</dbReference>
<keyword evidence="5 6" id="KW-0472">Membrane</keyword>
<comment type="subcellular location">
    <subcellularLocation>
        <location evidence="1">Cell membrane</location>
        <topology evidence="1">Multi-pass membrane protein</topology>
    </subcellularLocation>
</comment>
<dbReference type="eggNOG" id="COG0658">
    <property type="taxonomic scope" value="Bacteria"/>
</dbReference>
<keyword evidence="2" id="KW-1003">Cell membrane</keyword>
<dbReference type="InterPro" id="IPR025405">
    <property type="entry name" value="DUF4131"/>
</dbReference>
<dbReference type="SMART" id="SM00849">
    <property type="entry name" value="Lactamase_B"/>
    <property type="match status" value="1"/>
</dbReference>
<dbReference type="CDD" id="cd07731">
    <property type="entry name" value="ComA-like_MBL-fold"/>
    <property type="match status" value="1"/>
</dbReference>
<feature type="transmembrane region" description="Helical" evidence="6">
    <location>
        <begin position="288"/>
        <end position="309"/>
    </location>
</feature>
<sequence>MRGQSTALQAAHTRIAPVHLIARALCSAERDPRWLALALIAAVGVAYLQAEPVPLWLIGALLLLCFGRWPGRGLLLVALCGAAWTSFGIQQQLASRWPVERTGETVTMTGHVAGIVAYEAYRTRFVLARDTPPYRLRLSWYEHADDLLPGDCLTGAFKLDTPHGSANPGTFDYEAWLWRERIDATGYIRQAKRCETPPKTSIDRLRALAMHRIEPFLDGSSMKGIVAALTLGIRDAISDEQWSVLRATGTSHLVAISGLHIGLIAAWLYALVRWLLLWLWPRAPTTVLAGGVALAGAVVYALLAGFALPTQRALVMVAAGLLAVVTMRRIAISRILALAAIAVVLWAPVSVITPGFWLSFGAVAWLVYLARFASRRRIAGFIALQLGLVAGLAPLGAWFFGQASLVAPLVNALLIPSAVVFVPLLLIVTIAALIVPPVGGPLLAAIATALGWAWPALRAVADWPWATVQPVVPGAAALVLAILAIVLLAMPRGLPGRWLAPVFILPALMGWRPAVDSIAPGALRLTVLDVGQGLAVVVRTRTHTLVYDAGPAYRTGFNAGEAFVVPYLRHVGRSRVDTLMVSHSDLDHMGGAKAIVAGLDVRRRVGAGSAHPCRSGQRWHWDDVDFEMLYPRDTDINPAMANNARSCVLRIDARGTRVLLPGDIEAATEQRLVQRNPEELAADVLVVAHHGSASSSSKAFIDAVAPDVALVSAGWHNRWGFPDRAVVKRFEATGAKVVNTAVSGAIELNITADTPALDLTRWRERTPRIWHTP</sequence>
<dbReference type="InterPro" id="IPR036866">
    <property type="entry name" value="RibonucZ/Hydroxyglut_hydro"/>
</dbReference>
<dbReference type="OrthoDB" id="9761531at2"/>
<dbReference type="NCBIfam" id="TIGR00360">
    <property type="entry name" value="ComEC_N-term"/>
    <property type="match status" value="1"/>
</dbReference>
<comment type="caution">
    <text evidence="8">The sequence shown here is derived from an EMBL/GenBank/DDBJ whole genome shotgun (WGS) entry which is preliminary data.</text>
</comment>
<evidence type="ECO:0000256" key="2">
    <source>
        <dbReference type="ARBA" id="ARBA00022475"/>
    </source>
</evidence>
<feature type="domain" description="Metallo-beta-lactamase" evidence="7">
    <location>
        <begin position="532"/>
        <end position="715"/>
    </location>
</feature>